<evidence type="ECO:0000256" key="1">
    <source>
        <dbReference type="SAM" id="Phobius"/>
    </source>
</evidence>
<gene>
    <name evidence="2" type="ORF">FDG2_5519</name>
</gene>
<protein>
    <submittedName>
        <fullName evidence="2">Putative membrane protein</fullName>
    </submittedName>
</protein>
<dbReference type="AlphaFoldDB" id="A0A1C3PEI1"/>
<accession>A0A1C3PEI1</accession>
<reference evidence="3" key="1">
    <citation type="submission" date="2016-02" db="EMBL/GenBank/DDBJ databases">
        <authorList>
            <person name="Wibberg D."/>
        </authorList>
    </citation>
    <scope>NUCLEOTIDE SEQUENCE [LARGE SCALE GENOMIC DNA]</scope>
</reference>
<evidence type="ECO:0000313" key="2">
    <source>
        <dbReference type="EMBL" id="SBW28058.1"/>
    </source>
</evidence>
<keyword evidence="1" id="KW-0472">Membrane</keyword>
<dbReference type="EMBL" id="FLUV01002293">
    <property type="protein sequence ID" value="SBW28058.1"/>
    <property type="molecule type" value="Genomic_DNA"/>
</dbReference>
<evidence type="ECO:0000313" key="3">
    <source>
        <dbReference type="Proteomes" id="UP000199013"/>
    </source>
</evidence>
<sequence>MIGNVKAVRRILSGHDPADDPNYVLGNSKAATLERVFTSPNGDHNFHRSRLSRYSWARRATWLASAGMAVVLVVFFLTQFGLSSSTPPPTAQAATPRLLAYSPVSENARDVLIEIASQIRTNASSLNRAEYRYVKTESWSLSTRIDGRQVRSAVLPEIREVWRAPDGSGRVRIIPGTPEFPSDEARRAWQDEERPTVKASDETFHAGELVTMYPSTLPTDADAMAALFAAGHPASNGPAETLVAATDLYLEQTPAAPARAAVLEVLANTSGLQLQGRTVDRIGRSGLAFSVDSSMSGLPTRYILIIDPTDGRLLDQEQVLITSAGALNVPIPSTISYVVFADAAHTSDTRNRT</sequence>
<organism evidence="2 3">
    <name type="scientific">Candidatus Protofrankia californiensis</name>
    <dbReference type="NCBI Taxonomy" id="1839754"/>
    <lineage>
        <taxon>Bacteria</taxon>
        <taxon>Bacillati</taxon>
        <taxon>Actinomycetota</taxon>
        <taxon>Actinomycetes</taxon>
        <taxon>Frankiales</taxon>
        <taxon>Frankiaceae</taxon>
        <taxon>Protofrankia</taxon>
    </lineage>
</organism>
<name>A0A1C3PEI1_9ACTN</name>
<dbReference type="InterPro" id="IPR047789">
    <property type="entry name" value="CU044_5270-like"/>
</dbReference>
<keyword evidence="1" id="KW-1133">Transmembrane helix</keyword>
<keyword evidence="3" id="KW-1185">Reference proteome</keyword>
<proteinExistence type="predicted"/>
<dbReference type="NCBIfam" id="NF038083">
    <property type="entry name" value="CU044_5270_fam"/>
    <property type="match status" value="1"/>
</dbReference>
<keyword evidence="1" id="KW-0812">Transmembrane</keyword>
<feature type="transmembrane region" description="Helical" evidence="1">
    <location>
        <begin position="60"/>
        <end position="82"/>
    </location>
</feature>
<dbReference type="Proteomes" id="UP000199013">
    <property type="component" value="Unassembled WGS sequence"/>
</dbReference>